<dbReference type="PANTHER" id="PTHR31793">
    <property type="entry name" value="4-HYDROXYBENZOYL-COA THIOESTERASE FAMILY MEMBER"/>
    <property type="match status" value="1"/>
</dbReference>
<evidence type="ECO:0000256" key="2">
    <source>
        <dbReference type="ARBA" id="ARBA00022801"/>
    </source>
</evidence>
<comment type="similarity">
    <text evidence="1">Belongs to the 4-hydroxybenzoyl-CoA thioesterase family.</text>
</comment>
<dbReference type="InterPro" id="IPR050563">
    <property type="entry name" value="4-hydroxybenzoyl-CoA_TE"/>
</dbReference>
<dbReference type="InterPro" id="IPR029069">
    <property type="entry name" value="HotDog_dom_sf"/>
</dbReference>
<dbReference type="PANTHER" id="PTHR31793:SF27">
    <property type="entry name" value="NOVEL THIOESTERASE SUPERFAMILY DOMAIN AND SAPOSIN A-TYPE DOMAIN CONTAINING PROTEIN (0610012H03RIK)"/>
    <property type="match status" value="1"/>
</dbReference>
<dbReference type="NCBIfam" id="TIGR00051">
    <property type="entry name" value="YbgC/FadM family acyl-CoA thioesterase"/>
    <property type="match status" value="1"/>
</dbReference>
<accession>A0A1S2VN02</accession>
<proteinExistence type="inferred from homology"/>
<protein>
    <submittedName>
        <fullName evidence="3">Thioesterase</fullName>
    </submittedName>
</protein>
<dbReference type="RefSeq" id="WP_071502380.1">
    <property type="nucleotide sequence ID" value="NZ_MORL01000003.1"/>
</dbReference>
<organism evidence="3 4">
    <name type="scientific">Arsenicibacter rosenii</name>
    <dbReference type="NCBI Taxonomy" id="1750698"/>
    <lineage>
        <taxon>Bacteria</taxon>
        <taxon>Pseudomonadati</taxon>
        <taxon>Bacteroidota</taxon>
        <taxon>Cytophagia</taxon>
        <taxon>Cytophagales</taxon>
        <taxon>Spirosomataceae</taxon>
        <taxon>Arsenicibacter</taxon>
    </lineage>
</organism>
<sequence>MFTFDVTDIRVRYADTDQMGYVYYGNYARFYEIGRVEALRSLGFHYKEMEASGVMMPVYENKSRYLKPARYDDLLRVRVTIPELPKIRIIFQYEVLNQADELLNKGETTLVFQRMDTGRLCPAPAAMLNALKPFFESAD</sequence>
<dbReference type="AlphaFoldDB" id="A0A1S2VN02"/>
<reference evidence="3 4" key="1">
    <citation type="submission" date="2016-10" db="EMBL/GenBank/DDBJ databases">
        <title>Arsenicibacter rosenii gen. nov., sp. nov., an efficient arsenic-methylating bacterium isolated from an arsenic-contaminated paddy soil.</title>
        <authorList>
            <person name="Huang K."/>
        </authorList>
    </citation>
    <scope>NUCLEOTIDE SEQUENCE [LARGE SCALE GENOMIC DNA]</scope>
    <source>
        <strain evidence="3 4">SM-1</strain>
    </source>
</reference>
<dbReference type="Proteomes" id="UP000181790">
    <property type="component" value="Unassembled WGS sequence"/>
</dbReference>
<dbReference type="CDD" id="cd00586">
    <property type="entry name" value="4HBT"/>
    <property type="match status" value="1"/>
</dbReference>
<dbReference type="EMBL" id="MORL01000003">
    <property type="protein sequence ID" value="OIN59585.1"/>
    <property type="molecule type" value="Genomic_DNA"/>
</dbReference>
<comment type="caution">
    <text evidence="3">The sequence shown here is derived from an EMBL/GenBank/DDBJ whole genome shotgun (WGS) entry which is preliminary data.</text>
</comment>
<dbReference type="SUPFAM" id="SSF54637">
    <property type="entry name" value="Thioesterase/thiol ester dehydrase-isomerase"/>
    <property type="match status" value="1"/>
</dbReference>
<gene>
    <name evidence="3" type="ORF">BLX24_06835</name>
</gene>
<dbReference type="Pfam" id="PF13279">
    <property type="entry name" value="4HBT_2"/>
    <property type="match status" value="1"/>
</dbReference>
<dbReference type="InterPro" id="IPR006684">
    <property type="entry name" value="YbgC/YbaW"/>
</dbReference>
<evidence type="ECO:0000256" key="1">
    <source>
        <dbReference type="ARBA" id="ARBA00005953"/>
    </source>
</evidence>
<dbReference type="Gene3D" id="3.10.129.10">
    <property type="entry name" value="Hotdog Thioesterase"/>
    <property type="match status" value="1"/>
</dbReference>
<evidence type="ECO:0000313" key="3">
    <source>
        <dbReference type="EMBL" id="OIN59585.1"/>
    </source>
</evidence>
<keyword evidence="4" id="KW-1185">Reference proteome</keyword>
<dbReference type="OrthoDB" id="9800856at2"/>
<evidence type="ECO:0000313" key="4">
    <source>
        <dbReference type="Proteomes" id="UP000181790"/>
    </source>
</evidence>
<name>A0A1S2VN02_9BACT</name>
<keyword evidence="2" id="KW-0378">Hydrolase</keyword>
<dbReference type="PIRSF" id="PIRSF003230">
    <property type="entry name" value="YbgC"/>
    <property type="match status" value="1"/>
</dbReference>
<dbReference type="GO" id="GO:0047617">
    <property type="term" value="F:fatty acyl-CoA hydrolase activity"/>
    <property type="evidence" value="ECO:0007669"/>
    <property type="project" value="TreeGrafter"/>
</dbReference>